<accession>A0ABQ6BBF1</accession>
<organism evidence="1 2">
    <name type="scientific">Bradyrhizobium iriomotense</name>
    <dbReference type="NCBI Taxonomy" id="441950"/>
    <lineage>
        <taxon>Bacteria</taxon>
        <taxon>Pseudomonadati</taxon>
        <taxon>Pseudomonadota</taxon>
        <taxon>Alphaproteobacteria</taxon>
        <taxon>Hyphomicrobiales</taxon>
        <taxon>Nitrobacteraceae</taxon>
        <taxon>Bradyrhizobium</taxon>
    </lineage>
</organism>
<proteinExistence type="predicted"/>
<dbReference type="RefSeq" id="WP_284273901.1">
    <property type="nucleotide sequence ID" value="NZ_BSOW01000038.1"/>
</dbReference>
<reference evidence="2" key="1">
    <citation type="journal article" date="2019" name="Int. J. Syst. Evol. Microbiol.">
        <title>The Global Catalogue of Microorganisms (GCM) 10K type strain sequencing project: providing services to taxonomists for standard genome sequencing and annotation.</title>
        <authorList>
            <consortium name="The Broad Institute Genomics Platform"/>
            <consortium name="The Broad Institute Genome Sequencing Center for Infectious Disease"/>
            <person name="Wu L."/>
            <person name="Ma J."/>
        </authorList>
    </citation>
    <scope>NUCLEOTIDE SEQUENCE [LARGE SCALE GENOMIC DNA]</scope>
    <source>
        <strain evidence="2">NBRC 102520</strain>
    </source>
</reference>
<comment type="caution">
    <text evidence="1">The sequence shown here is derived from an EMBL/GenBank/DDBJ whole genome shotgun (WGS) entry which is preliminary data.</text>
</comment>
<protein>
    <submittedName>
        <fullName evidence="1">Uncharacterized protein</fullName>
    </submittedName>
</protein>
<gene>
    <name evidence="1" type="ORF">GCM10007857_75420</name>
</gene>
<evidence type="ECO:0000313" key="2">
    <source>
        <dbReference type="Proteomes" id="UP001156905"/>
    </source>
</evidence>
<dbReference type="EMBL" id="BSOW01000038">
    <property type="protein sequence ID" value="GLR90826.1"/>
    <property type="molecule type" value="Genomic_DNA"/>
</dbReference>
<dbReference type="Proteomes" id="UP001156905">
    <property type="component" value="Unassembled WGS sequence"/>
</dbReference>
<evidence type="ECO:0000313" key="1">
    <source>
        <dbReference type="EMBL" id="GLR90826.1"/>
    </source>
</evidence>
<name>A0ABQ6BBF1_9BRAD</name>
<keyword evidence="2" id="KW-1185">Reference proteome</keyword>
<sequence>MIRIAATIQTDDSLHARTAFHPPGFSYLVSDMVHVASVSSDFADGRLPSIAAAMLTTALFRGEPKIKHTQCQIRTDDVL</sequence>